<dbReference type="InterPro" id="IPR028969">
    <property type="entry name" value="Imm52"/>
</dbReference>
<feature type="domain" description="Immunity protein 52" evidence="1">
    <location>
        <begin position="3"/>
        <end position="232"/>
    </location>
</feature>
<name>A0ABX9QJ68_9BACT</name>
<gene>
    <name evidence="2" type="ORF">D7Y13_14980</name>
</gene>
<dbReference type="Proteomes" id="UP000278907">
    <property type="component" value="Unassembled WGS sequence"/>
</dbReference>
<dbReference type="Pfam" id="PF15579">
    <property type="entry name" value="Imm52"/>
    <property type="match status" value="1"/>
</dbReference>
<evidence type="ECO:0000313" key="2">
    <source>
        <dbReference type="EMBL" id="RKI09039.1"/>
    </source>
</evidence>
<proteinExistence type="predicted"/>
<evidence type="ECO:0000259" key="1">
    <source>
        <dbReference type="Pfam" id="PF15579"/>
    </source>
</evidence>
<protein>
    <recommendedName>
        <fullName evidence="1">Immunity protein 52 domain-containing protein</fullName>
    </recommendedName>
</protein>
<reference evidence="2 3" key="1">
    <citation type="submission" date="2018-09" db="EMBL/GenBank/DDBJ databases">
        <authorList>
            <person name="Livingstone P.G."/>
            <person name="Whitworth D.E."/>
        </authorList>
    </citation>
    <scope>NUCLEOTIDE SEQUENCE [LARGE SCALE GENOMIC DNA]</scope>
    <source>
        <strain evidence="2 3">CA031B</strain>
    </source>
</reference>
<organism evidence="2 3">
    <name type="scientific">Corallococcus praedator</name>
    <dbReference type="NCBI Taxonomy" id="2316724"/>
    <lineage>
        <taxon>Bacteria</taxon>
        <taxon>Pseudomonadati</taxon>
        <taxon>Myxococcota</taxon>
        <taxon>Myxococcia</taxon>
        <taxon>Myxococcales</taxon>
        <taxon>Cystobacterineae</taxon>
        <taxon>Myxococcaceae</taxon>
        <taxon>Corallococcus</taxon>
    </lineage>
</organism>
<dbReference type="EMBL" id="RAWI01000094">
    <property type="protein sequence ID" value="RKI09039.1"/>
    <property type="molecule type" value="Genomic_DNA"/>
</dbReference>
<keyword evidence="3" id="KW-1185">Reference proteome</keyword>
<evidence type="ECO:0000313" key="3">
    <source>
        <dbReference type="Proteomes" id="UP000278907"/>
    </source>
</evidence>
<comment type="caution">
    <text evidence="2">The sequence shown here is derived from an EMBL/GenBank/DDBJ whole genome shotgun (WGS) entry which is preliminary data.</text>
</comment>
<sequence length="239" mass="26088">MNETYYAGVYWPSRGESPEACALRAEALFGQLASLDPTLSPWFEQANSRAAALKSQFVPDEKSFIELFKKKKYQTGPGEIAFSAWNGEKEASSVVEFSCGPPSAHTVDVCLFRPPTRGAAAERLLSSVAVARALRAMAVAWNPEFGIATSHVHRDEVLKLKEAGTFVGWIMYLSHQRGQVPALPAPVRVEPVENQGTLIVLTPERFTASNPDHRALAGQVQELLGDAGLLKPVTERPSR</sequence>
<accession>A0ABX9QJ68</accession>